<dbReference type="Proteomes" id="UP000275408">
    <property type="component" value="Unassembled WGS sequence"/>
</dbReference>
<keyword evidence="4 12" id="KW-0328">Glycosyltransferase</keyword>
<protein>
    <recommendedName>
        <fullName evidence="12">Fucosyltransferase</fullName>
        <ecNumber evidence="12">2.4.1.-</ecNumber>
    </recommendedName>
</protein>
<evidence type="ECO:0000313" key="17">
    <source>
        <dbReference type="Proteomes" id="UP000275408"/>
    </source>
</evidence>
<keyword evidence="9 12" id="KW-0333">Golgi apparatus</keyword>
<evidence type="ECO:0000256" key="1">
    <source>
        <dbReference type="ARBA" id="ARBA00004323"/>
    </source>
</evidence>
<dbReference type="Pfam" id="PF00852">
    <property type="entry name" value="Glyco_transf_10"/>
    <property type="match status" value="2"/>
</dbReference>
<evidence type="ECO:0000259" key="15">
    <source>
        <dbReference type="Pfam" id="PF17039"/>
    </source>
</evidence>
<dbReference type="GO" id="GO:0000139">
    <property type="term" value="C:Golgi membrane"/>
    <property type="evidence" value="ECO:0007669"/>
    <property type="project" value="UniProtKB-SubCell"/>
</dbReference>
<evidence type="ECO:0000256" key="7">
    <source>
        <dbReference type="ARBA" id="ARBA00022968"/>
    </source>
</evidence>
<dbReference type="SUPFAM" id="SSF53756">
    <property type="entry name" value="UDP-Glycosyltransferase/glycogen phosphorylase"/>
    <property type="match status" value="2"/>
</dbReference>
<keyword evidence="8 12" id="KW-1133">Transmembrane helix</keyword>
<keyword evidence="10 12" id="KW-0472">Membrane</keyword>
<organism evidence="16 17">
    <name type="scientific">Pocillopora damicornis</name>
    <name type="common">Cauliflower coral</name>
    <name type="synonym">Millepora damicornis</name>
    <dbReference type="NCBI Taxonomy" id="46731"/>
    <lineage>
        <taxon>Eukaryota</taxon>
        <taxon>Metazoa</taxon>
        <taxon>Cnidaria</taxon>
        <taxon>Anthozoa</taxon>
        <taxon>Hexacorallia</taxon>
        <taxon>Scleractinia</taxon>
        <taxon>Astrocoeniina</taxon>
        <taxon>Pocilloporidae</taxon>
        <taxon>Pocillopora</taxon>
    </lineage>
</organism>
<feature type="transmembrane region" description="Helical" evidence="12">
    <location>
        <begin position="415"/>
        <end position="436"/>
    </location>
</feature>
<dbReference type="STRING" id="46731.A0A3M6TL75"/>
<dbReference type="InterPro" id="IPR038577">
    <property type="entry name" value="GT10-like_C_sf"/>
</dbReference>
<dbReference type="GO" id="GO:0032580">
    <property type="term" value="C:Golgi cisterna membrane"/>
    <property type="evidence" value="ECO:0007669"/>
    <property type="project" value="UniProtKB-SubCell"/>
</dbReference>
<comment type="pathway">
    <text evidence="2">Protein modification; protein glycosylation.</text>
</comment>
<reference evidence="16 17" key="1">
    <citation type="journal article" date="2018" name="Sci. Rep.">
        <title>Comparative analysis of the Pocillopora damicornis genome highlights role of immune system in coral evolution.</title>
        <authorList>
            <person name="Cunning R."/>
            <person name="Bay R.A."/>
            <person name="Gillette P."/>
            <person name="Baker A.C."/>
            <person name="Traylor-Knowles N."/>
        </authorList>
    </citation>
    <scope>NUCLEOTIDE SEQUENCE [LARGE SCALE GENOMIC DNA]</scope>
    <source>
        <strain evidence="16">RSMAS</strain>
        <tissue evidence="16">Whole animal</tissue>
    </source>
</reference>
<evidence type="ECO:0000259" key="14">
    <source>
        <dbReference type="Pfam" id="PF00852"/>
    </source>
</evidence>
<evidence type="ECO:0000256" key="5">
    <source>
        <dbReference type="ARBA" id="ARBA00022679"/>
    </source>
</evidence>
<keyword evidence="7" id="KW-0735">Signal-anchor</keyword>
<evidence type="ECO:0000256" key="6">
    <source>
        <dbReference type="ARBA" id="ARBA00022692"/>
    </source>
</evidence>
<keyword evidence="6 12" id="KW-0812">Transmembrane</keyword>
<comment type="similarity">
    <text evidence="3 12">Belongs to the glycosyltransferase 10 family.</text>
</comment>
<evidence type="ECO:0000256" key="2">
    <source>
        <dbReference type="ARBA" id="ARBA00004922"/>
    </source>
</evidence>
<dbReference type="GO" id="GO:0008417">
    <property type="term" value="F:fucosyltransferase activity"/>
    <property type="evidence" value="ECO:0007669"/>
    <property type="project" value="InterPro"/>
</dbReference>
<dbReference type="AlphaFoldDB" id="A0A3M6TL75"/>
<dbReference type="PANTHER" id="PTHR48438:SF1">
    <property type="entry name" value="ALPHA-(1,3)-FUCOSYLTRANSFERASE C-RELATED"/>
    <property type="match status" value="1"/>
</dbReference>
<sequence length="822" mass="96042">MVFLSFSLVTDLDVPSKSLQSEQQNPPEQVCVLLLDLLAMGIARISGKILPLCYRKRSTLLVGMFLLLSFFSIIVLRNETSYILFEPWFCSNRTEIASDRSCFSNATKTILFYTPMFGSKPWPGTTSTKEYLLKCPTKKCNITYDIYDIGKSDLVIFHARDMPSYVRTKEIQQIHNYRCPQQRLAFLNQESIVNDPDLKNRLSLPEGFFNWTITFKRESDFPYPYGNYVSLPSAKRPARIPDYAAEKNKFVLWAVSNCGRTRDKYVKKLLKYIKVDVYGDCSENFGQDNQCQPSSNCDDIFSSYKFYLAFENSVCTDYITEKFWRTLGWNSVPITLTRDFYTPDVVPPGSFISVQDFPSVKALAEYLLYLDKNDTAYNEYFTWKREFVYTGILGLTHTACDICDALHNECIYSRLFGTIISTILLGMFLLSLFYSIRTLRNETSYPRFEPWLCSNATKVTSNRTCFSNDIKTILFYTPWFNGKPWPRIDSTEEYLSECPTKKCHITYDVYDIGKSDLIIFHAGDMPVHVKSKEILQIHKYRCPQQRMAFLNQESIVNDPDLELLLSLPEGFFNWTITFKRESDFHFPYAHYVPLQSAGRPAEIPDYAAGKTKFVSWAVSRCGRTRDKYVKKLLKYIRVDVYGHCSGNFGQDNRCPRSKNCDDLFSSYKFYLAFENSVCTDYITEKFWRTLGWNSVPITLTRDFYTPDVVPPGSFISVQDFPSVKALAEYLLYLDKNDTAYNEYFTWKKEFAYEQKLRFRYAACDICEALHNECLEPKFYKDIFKNFWNDDFDCKEREEKLLQLIDREEEKKDEKAKALQEFF</sequence>
<dbReference type="Pfam" id="PF17039">
    <property type="entry name" value="Glyco_tran_10_N"/>
    <property type="match status" value="2"/>
</dbReference>
<keyword evidence="13" id="KW-0175">Coiled coil</keyword>
<comment type="subcellular location">
    <subcellularLocation>
        <location evidence="1">Golgi apparatus membrane</location>
        <topology evidence="1">Single-pass type II membrane protein</topology>
    </subcellularLocation>
    <subcellularLocation>
        <location evidence="12">Golgi apparatus</location>
        <location evidence="12">Golgi stack membrane</location>
        <topology evidence="12">Single-pass type II membrane protein</topology>
    </subcellularLocation>
</comment>
<evidence type="ECO:0000256" key="11">
    <source>
        <dbReference type="ARBA" id="ARBA00023180"/>
    </source>
</evidence>
<evidence type="ECO:0000313" key="16">
    <source>
        <dbReference type="EMBL" id="RMX42120.1"/>
    </source>
</evidence>
<keyword evidence="11" id="KW-0325">Glycoprotein</keyword>
<dbReference type="EC" id="2.4.1.-" evidence="12"/>
<name>A0A3M6TL75_POCDA</name>
<dbReference type="FunFam" id="3.40.50.11660:FF:000006">
    <property type="entry name" value="Alpha-(1,3)-fucosyltransferase C"/>
    <property type="match status" value="2"/>
</dbReference>
<keyword evidence="5 12" id="KW-0808">Transferase</keyword>
<feature type="domain" description="Fucosyltransferase N-terminal" evidence="15">
    <location>
        <begin position="471"/>
        <end position="588"/>
    </location>
</feature>
<evidence type="ECO:0000256" key="4">
    <source>
        <dbReference type="ARBA" id="ARBA00022676"/>
    </source>
</evidence>
<evidence type="ECO:0000256" key="13">
    <source>
        <dbReference type="SAM" id="Coils"/>
    </source>
</evidence>
<evidence type="ECO:0000256" key="8">
    <source>
        <dbReference type="ARBA" id="ARBA00022989"/>
    </source>
</evidence>
<evidence type="ECO:0000256" key="9">
    <source>
        <dbReference type="ARBA" id="ARBA00023034"/>
    </source>
</evidence>
<feature type="transmembrane region" description="Helical" evidence="12">
    <location>
        <begin position="58"/>
        <end position="76"/>
    </location>
</feature>
<gene>
    <name evidence="16" type="ORF">pdam_00001334</name>
</gene>
<feature type="domain" description="Fucosyltransferase C-terminal" evidence="14">
    <location>
        <begin position="609"/>
        <end position="782"/>
    </location>
</feature>
<feature type="domain" description="Fucosyltransferase N-terminal" evidence="15">
    <location>
        <begin position="106"/>
        <end position="226"/>
    </location>
</feature>
<feature type="domain" description="Fucosyltransferase C-terminal" evidence="14">
    <location>
        <begin position="245"/>
        <end position="409"/>
    </location>
</feature>
<dbReference type="EMBL" id="RCHS01003423">
    <property type="protein sequence ID" value="RMX42120.1"/>
    <property type="molecule type" value="Genomic_DNA"/>
</dbReference>
<evidence type="ECO:0000256" key="12">
    <source>
        <dbReference type="RuleBase" id="RU003832"/>
    </source>
</evidence>
<dbReference type="InterPro" id="IPR055270">
    <property type="entry name" value="Glyco_tran_10_C"/>
</dbReference>
<dbReference type="InterPro" id="IPR001503">
    <property type="entry name" value="Glyco_trans_10"/>
</dbReference>
<keyword evidence="17" id="KW-1185">Reference proteome</keyword>
<dbReference type="PANTHER" id="PTHR48438">
    <property type="entry name" value="ALPHA-(1,3)-FUCOSYLTRANSFERASE C-RELATED"/>
    <property type="match status" value="1"/>
</dbReference>
<proteinExistence type="inferred from homology"/>
<accession>A0A3M6TL75</accession>
<dbReference type="OrthoDB" id="9993460at2759"/>
<feature type="coiled-coil region" evidence="13">
    <location>
        <begin position="793"/>
        <end position="820"/>
    </location>
</feature>
<dbReference type="UniPathway" id="UPA00378"/>
<dbReference type="InterPro" id="IPR031481">
    <property type="entry name" value="Glyco_tran_10_N"/>
</dbReference>
<feature type="non-terminal residue" evidence="16">
    <location>
        <position position="822"/>
    </location>
</feature>
<dbReference type="Gene3D" id="3.40.50.11660">
    <property type="entry name" value="Glycosyl transferase family 10, C-terminal domain"/>
    <property type="match status" value="2"/>
</dbReference>
<evidence type="ECO:0000256" key="3">
    <source>
        <dbReference type="ARBA" id="ARBA00008919"/>
    </source>
</evidence>
<evidence type="ECO:0000256" key="10">
    <source>
        <dbReference type="ARBA" id="ARBA00023136"/>
    </source>
</evidence>
<comment type="caution">
    <text evidence="16">The sequence shown here is derived from an EMBL/GenBank/DDBJ whole genome shotgun (WGS) entry which is preliminary data.</text>
</comment>
<comment type="caution">
    <text evidence="12">Lacks conserved residue(s) required for the propagation of feature annotation.</text>
</comment>